<dbReference type="Proteomes" id="UP000745663">
    <property type="component" value="Unassembled WGS sequence"/>
</dbReference>
<proteinExistence type="predicted"/>
<organism evidence="1 2">
    <name type="scientific">Pseudomonas arcuscaelestis</name>
    <dbReference type="NCBI Taxonomy" id="2710591"/>
    <lineage>
        <taxon>Bacteria</taxon>
        <taxon>Pseudomonadati</taxon>
        <taxon>Pseudomonadota</taxon>
        <taxon>Gammaproteobacteria</taxon>
        <taxon>Pseudomonadales</taxon>
        <taxon>Pseudomonadaceae</taxon>
        <taxon>Pseudomonas</taxon>
    </lineage>
</organism>
<evidence type="ECO:0000313" key="2">
    <source>
        <dbReference type="Proteomes" id="UP000745663"/>
    </source>
</evidence>
<dbReference type="EMBL" id="JACOPV010000009">
    <property type="protein sequence ID" value="MBM5459102.1"/>
    <property type="molecule type" value="Genomic_DNA"/>
</dbReference>
<dbReference type="RefSeq" id="WP_203585005.1">
    <property type="nucleotide sequence ID" value="NZ_JACOPV010000009.1"/>
</dbReference>
<keyword evidence="2" id="KW-1185">Reference proteome</keyword>
<accession>A0ABS2BZP3</accession>
<comment type="caution">
    <text evidence="1">The sequence shown here is derived from an EMBL/GenBank/DDBJ whole genome shotgun (WGS) entry which is preliminary data.</text>
</comment>
<gene>
    <name evidence="1" type="ORF">H8F21_16155</name>
</gene>
<evidence type="ECO:0000313" key="1">
    <source>
        <dbReference type="EMBL" id="MBM5459102.1"/>
    </source>
</evidence>
<protein>
    <submittedName>
        <fullName evidence="1">Uncharacterized protein</fullName>
    </submittedName>
</protein>
<reference evidence="1 2" key="1">
    <citation type="submission" date="2020-08" db="EMBL/GenBank/DDBJ databases">
        <title>Description of novel Pseudomonas species.</title>
        <authorList>
            <person name="Duman M."/>
            <person name="Mulet M."/>
            <person name="Altun S."/>
            <person name="Saticioglu I.B."/>
            <person name="Lalucat J."/>
            <person name="Garcia-Valdes E."/>
        </authorList>
    </citation>
    <scope>NUCLEOTIDE SEQUENCE [LARGE SCALE GENOMIC DNA]</scope>
    <source>
        <strain evidence="1 2">P66</strain>
    </source>
</reference>
<name>A0ABS2BZP3_9PSED</name>
<sequence>MMLDLDPKIAEQAKAADNAALSAFHTKVIELSDKFSIKEAARLLRVSTGYLRTYSGQRGITYADRDNRTPEQKRQLKKLWDHYLIHYELRQVEAPAAPVQPGELEINPGLELKSRQAWVKGQNGFLARCIELAELFTVAEAADILGVTHRFLKTYAYNEQLTFVGGPSLDVQNEFYERAEQLAGVNTPIQEAAKELNVTTRYLTGYAKHWSLSFALTEVAASLDEEDDAEGDHSFIADMCFDEVIEDVAATATSPSPSTSTSTVEAPAPAAVAANPEHVEDKPELDLQSADLPGVQVPTIQSHVPFLARAPMRSRPPVRSRSPVTLVRIENKNQMFPPSAFPPQAVPRYGTQYALF</sequence>